<reference evidence="1" key="1">
    <citation type="journal article" date="2014" name="Front. Microbiol.">
        <title>High frequency of phylogenetically diverse reductive dehalogenase-homologous genes in deep subseafloor sedimentary metagenomes.</title>
        <authorList>
            <person name="Kawai M."/>
            <person name="Futagami T."/>
            <person name="Toyoda A."/>
            <person name="Takaki Y."/>
            <person name="Nishi S."/>
            <person name="Hori S."/>
            <person name="Arai W."/>
            <person name="Tsubouchi T."/>
            <person name="Morono Y."/>
            <person name="Uchiyama I."/>
            <person name="Ito T."/>
            <person name="Fujiyama A."/>
            <person name="Inagaki F."/>
            <person name="Takami H."/>
        </authorList>
    </citation>
    <scope>NUCLEOTIDE SEQUENCE</scope>
    <source>
        <strain evidence="1">Expedition CK06-06</strain>
    </source>
</reference>
<name>X1VED4_9ZZZZ</name>
<proteinExistence type="predicted"/>
<sequence>MPDGRRVYEFHAWEKYLAPVPPYNHYDVPIYNYLKELEKRGENIDDYKTIWYYY</sequence>
<gene>
    <name evidence="1" type="ORF">S12H4_42877</name>
</gene>
<comment type="caution">
    <text evidence="1">The sequence shown here is derived from an EMBL/GenBank/DDBJ whole genome shotgun (WGS) entry which is preliminary data.</text>
</comment>
<organism evidence="1">
    <name type="scientific">marine sediment metagenome</name>
    <dbReference type="NCBI Taxonomy" id="412755"/>
    <lineage>
        <taxon>unclassified sequences</taxon>
        <taxon>metagenomes</taxon>
        <taxon>ecological metagenomes</taxon>
    </lineage>
</organism>
<accession>X1VED4</accession>
<protein>
    <submittedName>
        <fullName evidence="1">Uncharacterized protein</fullName>
    </submittedName>
</protein>
<dbReference type="EMBL" id="BARW01026272">
    <property type="protein sequence ID" value="GAJ16092.1"/>
    <property type="molecule type" value="Genomic_DNA"/>
</dbReference>
<evidence type="ECO:0000313" key="1">
    <source>
        <dbReference type="EMBL" id="GAJ16092.1"/>
    </source>
</evidence>
<dbReference type="AlphaFoldDB" id="X1VED4"/>